<name>A0A517SUN5_9BACT</name>
<dbReference type="InterPro" id="IPR013427">
    <property type="entry name" value="Haem-bd_dom_put"/>
</dbReference>
<accession>A0A517SUN5</accession>
<dbReference type="NCBIfam" id="TIGR02603">
    <property type="entry name" value="CxxCH_TIGR02603"/>
    <property type="match status" value="1"/>
</dbReference>
<dbReference type="RefSeq" id="WP_145271951.1">
    <property type="nucleotide sequence ID" value="NZ_CP036272.1"/>
</dbReference>
<organism evidence="6 7">
    <name type="scientific">Stieleria bergensis</name>
    <dbReference type="NCBI Taxonomy" id="2528025"/>
    <lineage>
        <taxon>Bacteria</taxon>
        <taxon>Pseudomonadati</taxon>
        <taxon>Planctomycetota</taxon>
        <taxon>Planctomycetia</taxon>
        <taxon>Pirellulales</taxon>
        <taxon>Pirellulaceae</taxon>
        <taxon>Stieleria</taxon>
    </lineage>
</organism>
<dbReference type="GO" id="GO:0016829">
    <property type="term" value="F:lyase activity"/>
    <property type="evidence" value="ECO:0007669"/>
    <property type="project" value="UniProtKB-KW"/>
</dbReference>
<proteinExistence type="predicted"/>
<dbReference type="PROSITE" id="PS51007">
    <property type="entry name" value="CYTC"/>
    <property type="match status" value="1"/>
</dbReference>
<dbReference type="InterPro" id="IPR036909">
    <property type="entry name" value="Cyt_c-like_dom_sf"/>
</dbReference>
<dbReference type="InterPro" id="IPR008969">
    <property type="entry name" value="CarboxyPept-like_regulatory"/>
</dbReference>
<evidence type="ECO:0000256" key="2">
    <source>
        <dbReference type="ARBA" id="ARBA00022723"/>
    </source>
</evidence>
<evidence type="ECO:0000313" key="6">
    <source>
        <dbReference type="EMBL" id="QDT59837.1"/>
    </source>
</evidence>
<keyword evidence="6" id="KW-0456">Lyase</keyword>
<evidence type="ECO:0000256" key="1">
    <source>
        <dbReference type="ARBA" id="ARBA00022617"/>
    </source>
</evidence>
<feature type="domain" description="Cytochrome c" evidence="5">
    <location>
        <begin position="696"/>
        <end position="834"/>
    </location>
</feature>
<dbReference type="PANTHER" id="PTHR33546:SF1">
    <property type="entry name" value="LARGE, MULTIFUNCTIONAL SECRETED PROTEIN"/>
    <property type="match status" value="1"/>
</dbReference>
<dbReference type="Pfam" id="PF00034">
    <property type="entry name" value="Cytochrom_C"/>
    <property type="match status" value="1"/>
</dbReference>
<evidence type="ECO:0000259" key="5">
    <source>
        <dbReference type="PROSITE" id="PS51007"/>
    </source>
</evidence>
<keyword evidence="2 4" id="KW-0479">Metal-binding</keyword>
<dbReference type="Pfam" id="PF24684">
    <property type="entry name" value="Vgb_lyase"/>
    <property type="match status" value="1"/>
</dbReference>
<evidence type="ECO:0000313" key="7">
    <source>
        <dbReference type="Proteomes" id="UP000315003"/>
    </source>
</evidence>
<dbReference type="EMBL" id="CP036272">
    <property type="protein sequence ID" value="QDT59837.1"/>
    <property type="molecule type" value="Genomic_DNA"/>
</dbReference>
<dbReference type="AlphaFoldDB" id="A0A517SUN5"/>
<dbReference type="SUPFAM" id="SSF49464">
    <property type="entry name" value="Carboxypeptidase regulatory domain-like"/>
    <property type="match status" value="1"/>
</dbReference>
<protein>
    <submittedName>
        <fullName evidence="6">Virginiamycin B lyase</fullName>
        <ecNumber evidence="6">4.2.99.-</ecNumber>
    </submittedName>
</protein>
<dbReference type="Gene3D" id="1.10.760.10">
    <property type="entry name" value="Cytochrome c-like domain"/>
    <property type="match status" value="1"/>
</dbReference>
<dbReference type="GO" id="GO:0009055">
    <property type="term" value="F:electron transfer activity"/>
    <property type="evidence" value="ECO:0007669"/>
    <property type="project" value="InterPro"/>
</dbReference>
<evidence type="ECO:0000256" key="4">
    <source>
        <dbReference type="PROSITE-ProRule" id="PRU00433"/>
    </source>
</evidence>
<dbReference type="PANTHER" id="PTHR33546">
    <property type="entry name" value="LARGE, MULTIFUNCTIONAL SECRETED PROTEIN-RELATED"/>
    <property type="match status" value="1"/>
</dbReference>
<sequence length="838" mass="93443" precursor="true">MTHTPRDRSQCCQTIATIVISGLSFLLLIQSASPTFALGGAKKSIDGHVVDKEGNGVGGVMVSAIDAEQRKWTSVFTDPNGRFSIEGLRDVPHSLRTRLMGMTDQWLSDVKIGGPAIQIQSEPATGRDLELQRTADSAFSMLAFEHPRDRLNFKMMCSYCHQIGTLGFRTPEEPVDWQTMIRRMDGFGGLYPHTQSTIVQRLMETYKDDAVNRWPAFDPPPPPTGASAAATITMWELDEPLEGSFHDLEIGVDGRVYAVNISKHRMIALDPKTGKQTPYPFPARTYAPHSIETANDGSLWTTMCASGQMVRFDIATEQFEIHSSAEAPKRRGNYPHTLRINPQDPQGLIWYTDAGTNSCFSIHPQTHVVKEYKLLSAGQAVGAGRGEARGVTPYGIDYSPVDGMIWYSKLNANRIGRIDPNAQDGDVKEWNPPFRGPRRLHVAPDGMVWVPGFGSGVFASFNPSTEIWTVYELPNAENQIPYALNVDKEGIVWICGTGNDTINRFDPTSETLTEIRLPTRVSYTREIEFDDEGNVWTSTSGPARHMERGVGAVIKITLPKSLPTEGSIRLRPKTYQGSHEIGNLATAPHVNRPSANAALLAKIDQRTLTKSYLSQPHQQYVDAKMTTLPEPKRSRIGSLWNEFRQSHPQRQRDGEMFVKILDHVATETASPDQPRRFIKKWQHHYFGNAAERLVGRDIEAGKRVFEQATCSRCHAIAGEGSKYGPDLTEVTKRFTGSKLLQQMVNPSTEIHQEFQTQQILLSDGRLLTGLVTEQNDTQLTLIPNLLKPEKSVVVPIAEIEHRQIAKVSSMPVGLLDTFTQQEILDLLAYLQSKHEVQQ</sequence>
<dbReference type="InterPro" id="IPR015943">
    <property type="entry name" value="WD40/YVTN_repeat-like_dom_sf"/>
</dbReference>
<keyword evidence="1 4" id="KW-0349">Heme</keyword>
<dbReference type="GO" id="GO:0020037">
    <property type="term" value="F:heme binding"/>
    <property type="evidence" value="ECO:0007669"/>
    <property type="project" value="InterPro"/>
</dbReference>
<dbReference type="SUPFAM" id="SSF46626">
    <property type="entry name" value="Cytochrome c"/>
    <property type="match status" value="1"/>
</dbReference>
<dbReference type="EC" id="4.2.99.-" evidence="6"/>
<dbReference type="GO" id="GO:0046872">
    <property type="term" value="F:metal ion binding"/>
    <property type="evidence" value="ECO:0007669"/>
    <property type="project" value="UniProtKB-KW"/>
</dbReference>
<dbReference type="Proteomes" id="UP000315003">
    <property type="component" value="Chromosome"/>
</dbReference>
<reference evidence="6 7" key="1">
    <citation type="submission" date="2019-02" db="EMBL/GenBank/DDBJ databases">
        <title>Deep-cultivation of Planctomycetes and their phenomic and genomic characterization uncovers novel biology.</title>
        <authorList>
            <person name="Wiegand S."/>
            <person name="Jogler M."/>
            <person name="Boedeker C."/>
            <person name="Pinto D."/>
            <person name="Vollmers J."/>
            <person name="Rivas-Marin E."/>
            <person name="Kohn T."/>
            <person name="Peeters S.H."/>
            <person name="Heuer A."/>
            <person name="Rast P."/>
            <person name="Oberbeckmann S."/>
            <person name="Bunk B."/>
            <person name="Jeske O."/>
            <person name="Meyerdierks A."/>
            <person name="Storesund J.E."/>
            <person name="Kallscheuer N."/>
            <person name="Luecker S."/>
            <person name="Lage O.M."/>
            <person name="Pohl T."/>
            <person name="Merkel B.J."/>
            <person name="Hornburger P."/>
            <person name="Mueller R.-W."/>
            <person name="Bruemmer F."/>
            <person name="Labrenz M."/>
            <person name="Spormann A.M."/>
            <person name="Op den Camp H."/>
            <person name="Overmann J."/>
            <person name="Amann R."/>
            <person name="Jetten M.S.M."/>
            <person name="Mascher T."/>
            <person name="Medema M.H."/>
            <person name="Devos D.P."/>
            <person name="Kaster A.-K."/>
            <person name="Ovreas L."/>
            <person name="Rohde M."/>
            <person name="Galperin M.Y."/>
            <person name="Jogler C."/>
        </authorList>
    </citation>
    <scope>NUCLEOTIDE SEQUENCE [LARGE SCALE GENOMIC DNA]</scope>
    <source>
        <strain evidence="6 7">SV_7m_r</strain>
    </source>
</reference>
<keyword evidence="7" id="KW-1185">Reference proteome</keyword>
<dbReference type="OrthoDB" id="2633250at2"/>
<dbReference type="InterPro" id="IPR009056">
    <property type="entry name" value="Cyt_c-like_dom"/>
</dbReference>
<dbReference type="Pfam" id="PF13620">
    <property type="entry name" value="CarboxypepD_reg"/>
    <property type="match status" value="1"/>
</dbReference>
<dbReference type="SUPFAM" id="SSF63829">
    <property type="entry name" value="Calcium-dependent phosphotriesterase"/>
    <property type="match status" value="2"/>
</dbReference>
<gene>
    <name evidence="6" type="primary">vgb_3</name>
    <name evidence="6" type="ORF">SV7mr_23490</name>
</gene>
<keyword evidence="3 4" id="KW-0408">Iron</keyword>
<evidence type="ECO:0000256" key="3">
    <source>
        <dbReference type="ARBA" id="ARBA00023004"/>
    </source>
</evidence>
<dbReference type="Gene3D" id="2.130.10.10">
    <property type="entry name" value="YVTN repeat-like/Quinoprotein amine dehydrogenase"/>
    <property type="match status" value="1"/>
</dbReference>